<dbReference type="EMBL" id="FNZM01000026">
    <property type="protein sequence ID" value="SEK13955.1"/>
    <property type="molecule type" value="Genomic_DNA"/>
</dbReference>
<sequence>MNPNGLNPEISVVVITHNRRDEVMRTVASLLDLPERPQIVVVDNHSTDGSPQLLAHAYPGLRVLRCDDNLGAAARNVGAAHVDTPYVAFSDDDTDWQAGSLAQAVRLFERHPLLGVLSACVVVGRQRTLDPTCTLMAASPLASAEHPLPRLVGFMAGACVFRKTLFDATGGYEPRLFIGGEEALLSLDVLQTGYDIGYADALRVHHRPSLARDNALRRMLLARNAALVAWMRLPRSQALAATWHALKYACSDARTLDNLEQLWRGIAWAKQHRRPVAPFVLRLRSAVRKAESRHPRMSPGTWR</sequence>
<dbReference type="InterPro" id="IPR029044">
    <property type="entry name" value="Nucleotide-diphossugar_trans"/>
</dbReference>
<keyword evidence="3" id="KW-0808">Transferase</keyword>
<keyword evidence="2" id="KW-0328">Glycosyltransferase</keyword>
<dbReference type="RefSeq" id="WP_074987231.1">
    <property type="nucleotide sequence ID" value="NZ_CADFGN010000019.1"/>
</dbReference>
<dbReference type="PANTHER" id="PTHR43179">
    <property type="entry name" value="RHAMNOSYLTRANSFERASE WBBL"/>
    <property type="match status" value="1"/>
</dbReference>
<dbReference type="AlphaFoldDB" id="A0AAQ1JXY8"/>
<proteinExistence type="inferred from homology"/>
<protein>
    <submittedName>
        <fullName evidence="5">Glycosyltransferase, GT2 family</fullName>
    </submittedName>
</protein>
<evidence type="ECO:0000256" key="2">
    <source>
        <dbReference type="ARBA" id="ARBA00022676"/>
    </source>
</evidence>
<evidence type="ECO:0000313" key="6">
    <source>
        <dbReference type="Proteomes" id="UP000183529"/>
    </source>
</evidence>
<evidence type="ECO:0000259" key="4">
    <source>
        <dbReference type="Pfam" id="PF00535"/>
    </source>
</evidence>
<reference evidence="5 6" key="1">
    <citation type="submission" date="2016-10" db="EMBL/GenBank/DDBJ databases">
        <authorList>
            <person name="Varghese N."/>
            <person name="Submissions S."/>
        </authorList>
    </citation>
    <scope>NUCLEOTIDE SEQUENCE [LARGE SCALE GENOMIC DNA]</scope>
    <source>
        <strain evidence="5 6">LMG 22274</strain>
    </source>
</reference>
<dbReference type="InterPro" id="IPR001173">
    <property type="entry name" value="Glyco_trans_2-like"/>
</dbReference>
<dbReference type="SUPFAM" id="SSF53448">
    <property type="entry name" value="Nucleotide-diphospho-sugar transferases"/>
    <property type="match status" value="1"/>
</dbReference>
<evidence type="ECO:0000256" key="1">
    <source>
        <dbReference type="ARBA" id="ARBA00006739"/>
    </source>
</evidence>
<accession>A0AAQ1JXY8</accession>
<evidence type="ECO:0000256" key="3">
    <source>
        <dbReference type="ARBA" id="ARBA00022679"/>
    </source>
</evidence>
<comment type="similarity">
    <text evidence="1">Belongs to the glycosyltransferase 2 family.</text>
</comment>
<dbReference type="GO" id="GO:0016757">
    <property type="term" value="F:glycosyltransferase activity"/>
    <property type="evidence" value="ECO:0007669"/>
    <property type="project" value="UniProtKB-KW"/>
</dbReference>
<evidence type="ECO:0000313" key="5">
    <source>
        <dbReference type="EMBL" id="SEK13955.1"/>
    </source>
</evidence>
<organism evidence="5 6">
    <name type="scientific">Paraburkholderia tropica</name>
    <dbReference type="NCBI Taxonomy" id="92647"/>
    <lineage>
        <taxon>Bacteria</taxon>
        <taxon>Pseudomonadati</taxon>
        <taxon>Pseudomonadota</taxon>
        <taxon>Betaproteobacteria</taxon>
        <taxon>Burkholderiales</taxon>
        <taxon>Burkholderiaceae</taxon>
        <taxon>Paraburkholderia</taxon>
    </lineage>
</organism>
<dbReference type="Pfam" id="PF00535">
    <property type="entry name" value="Glycos_transf_2"/>
    <property type="match status" value="1"/>
</dbReference>
<gene>
    <name evidence="5" type="ORF">SAMN05216550_1269</name>
</gene>
<comment type="caution">
    <text evidence="5">The sequence shown here is derived from an EMBL/GenBank/DDBJ whole genome shotgun (WGS) entry which is preliminary data.</text>
</comment>
<feature type="domain" description="Glycosyltransferase 2-like" evidence="4">
    <location>
        <begin position="11"/>
        <end position="154"/>
    </location>
</feature>
<name>A0AAQ1JXY8_9BURK</name>
<dbReference type="PANTHER" id="PTHR43179:SF12">
    <property type="entry name" value="GALACTOFURANOSYLTRANSFERASE GLFT2"/>
    <property type="match status" value="1"/>
</dbReference>
<dbReference type="Proteomes" id="UP000183529">
    <property type="component" value="Unassembled WGS sequence"/>
</dbReference>
<dbReference type="Gene3D" id="3.90.550.10">
    <property type="entry name" value="Spore Coat Polysaccharide Biosynthesis Protein SpsA, Chain A"/>
    <property type="match status" value="1"/>
</dbReference>